<dbReference type="EMBL" id="JBEAAL010000002">
    <property type="protein sequence ID" value="MEQ1404317.1"/>
    <property type="molecule type" value="Genomic_DNA"/>
</dbReference>
<evidence type="ECO:0000313" key="2">
    <source>
        <dbReference type="EMBL" id="MEQ1404317.1"/>
    </source>
</evidence>
<gene>
    <name evidence="2" type="ORF">ABK249_05180</name>
</gene>
<keyword evidence="3" id="KW-1185">Reference proteome</keyword>
<dbReference type="SUPFAM" id="SSF53597">
    <property type="entry name" value="Dihydrofolate reductase-like"/>
    <property type="match status" value="1"/>
</dbReference>
<dbReference type="PANTHER" id="PTHR38011">
    <property type="entry name" value="DIHYDROFOLATE REDUCTASE FAMILY PROTEIN (AFU_ORTHOLOGUE AFUA_8G06820)"/>
    <property type="match status" value="1"/>
</dbReference>
<organism evidence="2 3">
    <name type="scientific">Neorhizobium phenanthreniclasticum</name>
    <dbReference type="NCBI Taxonomy" id="3157917"/>
    <lineage>
        <taxon>Bacteria</taxon>
        <taxon>Pseudomonadati</taxon>
        <taxon>Pseudomonadota</taxon>
        <taxon>Alphaproteobacteria</taxon>
        <taxon>Hyphomicrobiales</taxon>
        <taxon>Rhizobiaceae</taxon>
        <taxon>Rhizobium/Agrobacterium group</taxon>
        <taxon>Neorhizobium</taxon>
    </lineage>
</organism>
<proteinExistence type="predicted"/>
<dbReference type="InterPro" id="IPR050765">
    <property type="entry name" value="Riboflavin_Biosynth_HTPR"/>
</dbReference>
<protein>
    <submittedName>
        <fullName evidence="2">Dihydrofolate reductase family protein</fullName>
    </submittedName>
</protein>
<dbReference type="Pfam" id="PF01872">
    <property type="entry name" value="RibD_C"/>
    <property type="match status" value="1"/>
</dbReference>
<feature type="domain" description="Bacterial bifunctional deaminase-reductase C-terminal" evidence="1">
    <location>
        <begin position="4"/>
        <end position="183"/>
    </location>
</feature>
<dbReference type="Proteomes" id="UP001496627">
    <property type="component" value="Unassembled WGS sequence"/>
</dbReference>
<comment type="caution">
    <text evidence="2">The sequence shown here is derived from an EMBL/GenBank/DDBJ whole genome shotgun (WGS) entry which is preliminary data.</text>
</comment>
<name>A0ABV0LXI6_9HYPH</name>
<dbReference type="PANTHER" id="PTHR38011:SF11">
    <property type="entry name" value="2,5-DIAMINO-6-RIBOSYLAMINO-4(3H)-PYRIMIDINONE 5'-PHOSPHATE REDUCTASE"/>
    <property type="match status" value="1"/>
</dbReference>
<evidence type="ECO:0000313" key="3">
    <source>
        <dbReference type="Proteomes" id="UP001496627"/>
    </source>
</evidence>
<dbReference type="InterPro" id="IPR024072">
    <property type="entry name" value="DHFR-like_dom_sf"/>
</dbReference>
<evidence type="ECO:0000259" key="1">
    <source>
        <dbReference type="Pfam" id="PF01872"/>
    </source>
</evidence>
<sequence>MTAKIIVSQYISLDGVIEDPVGMENSGLGDWTGPFTRGPDGDKFKRAELFSASAVLLGRMTYDSFAAVWPLVKDEEGFADRMNSMPKFVASNSLSEAGWNNTMVLSGDVVAKVRELREKLDGNILIYGSAGLVHSLMPAGLIDRYNLMVYPTVLGRGTRLFPAGYSVAQMKLIDVLSFNDGIVHLRYET</sequence>
<accession>A0ABV0LXI6</accession>
<dbReference type="RefSeq" id="WP_227703687.1">
    <property type="nucleotide sequence ID" value="NZ_JBEAAL010000002.1"/>
</dbReference>
<dbReference type="Gene3D" id="3.40.430.10">
    <property type="entry name" value="Dihydrofolate Reductase, subunit A"/>
    <property type="match status" value="1"/>
</dbReference>
<reference evidence="2 3" key="1">
    <citation type="submission" date="2024-05" db="EMBL/GenBank/DDBJ databases">
        <title>Neorhizobium sp. Rsf11, a plant growth promoting and heavy metal resistant PAH-degrader.</title>
        <authorList>
            <person name="Golubev S.N."/>
            <person name="Muratova A.Y."/>
            <person name="Markelova M.I."/>
        </authorList>
    </citation>
    <scope>NUCLEOTIDE SEQUENCE [LARGE SCALE GENOMIC DNA]</scope>
    <source>
        <strain evidence="2 3">Rsf11</strain>
    </source>
</reference>
<dbReference type="InterPro" id="IPR002734">
    <property type="entry name" value="RibDG_C"/>
</dbReference>